<feature type="compositionally biased region" description="Low complexity" evidence="1">
    <location>
        <begin position="19"/>
        <end position="28"/>
    </location>
</feature>
<gene>
    <name evidence="3" type="ORF">CDL12_30051</name>
</gene>
<comment type="caution">
    <text evidence="3">The sequence shown here is derived from an EMBL/GenBank/DDBJ whole genome shotgun (WGS) entry which is preliminary data.</text>
</comment>
<organism evidence="3 4">
    <name type="scientific">Handroanthus impetiginosus</name>
    <dbReference type="NCBI Taxonomy" id="429701"/>
    <lineage>
        <taxon>Eukaryota</taxon>
        <taxon>Viridiplantae</taxon>
        <taxon>Streptophyta</taxon>
        <taxon>Embryophyta</taxon>
        <taxon>Tracheophyta</taxon>
        <taxon>Spermatophyta</taxon>
        <taxon>Magnoliopsida</taxon>
        <taxon>eudicotyledons</taxon>
        <taxon>Gunneridae</taxon>
        <taxon>Pentapetalae</taxon>
        <taxon>asterids</taxon>
        <taxon>lamiids</taxon>
        <taxon>Lamiales</taxon>
        <taxon>Bignoniaceae</taxon>
        <taxon>Crescentiina</taxon>
        <taxon>Tabebuia alliance</taxon>
        <taxon>Handroanthus</taxon>
    </lineage>
</organism>
<feature type="chain" id="PRO_5013863182" description="Secreted protein" evidence="2">
    <location>
        <begin position="22"/>
        <end position="63"/>
    </location>
</feature>
<sequence>MMPLIKAFCLGFLSCFKSSSSSSPSYHRQNSDHDESKIRTKPSTSTAAIVVPHFPAKSQPSGL</sequence>
<evidence type="ECO:0000256" key="1">
    <source>
        <dbReference type="SAM" id="MobiDB-lite"/>
    </source>
</evidence>
<evidence type="ECO:0008006" key="5">
    <source>
        <dbReference type="Google" id="ProtNLM"/>
    </source>
</evidence>
<evidence type="ECO:0000256" key="2">
    <source>
        <dbReference type="SAM" id="SignalP"/>
    </source>
</evidence>
<reference evidence="4" key="1">
    <citation type="journal article" date="2018" name="Gigascience">
        <title>Genome assembly of the Pink Ipe (Handroanthus impetiginosus, Bignoniaceae), a highly valued, ecologically keystone Neotropical timber forest tree.</title>
        <authorList>
            <person name="Silva-Junior O.B."/>
            <person name="Grattapaglia D."/>
            <person name="Novaes E."/>
            <person name="Collevatti R.G."/>
        </authorList>
    </citation>
    <scope>NUCLEOTIDE SEQUENCE [LARGE SCALE GENOMIC DNA]</scope>
    <source>
        <strain evidence="4">cv. UFG-1</strain>
    </source>
</reference>
<accession>A0A2G9FWP2</accession>
<dbReference type="EMBL" id="NKXS01009619">
    <property type="protein sequence ID" value="PIM97480.1"/>
    <property type="molecule type" value="Genomic_DNA"/>
</dbReference>
<keyword evidence="2" id="KW-0732">Signal</keyword>
<dbReference type="AlphaFoldDB" id="A0A2G9FWP2"/>
<protein>
    <recommendedName>
        <fullName evidence="5">Secreted protein</fullName>
    </recommendedName>
</protein>
<evidence type="ECO:0000313" key="3">
    <source>
        <dbReference type="EMBL" id="PIM97480.1"/>
    </source>
</evidence>
<feature type="signal peptide" evidence="2">
    <location>
        <begin position="1"/>
        <end position="21"/>
    </location>
</feature>
<feature type="region of interest" description="Disordered" evidence="1">
    <location>
        <begin position="19"/>
        <end position="63"/>
    </location>
</feature>
<evidence type="ECO:0000313" key="4">
    <source>
        <dbReference type="Proteomes" id="UP000231279"/>
    </source>
</evidence>
<feature type="compositionally biased region" description="Basic and acidic residues" evidence="1">
    <location>
        <begin position="29"/>
        <end position="38"/>
    </location>
</feature>
<dbReference type="Proteomes" id="UP000231279">
    <property type="component" value="Unassembled WGS sequence"/>
</dbReference>
<name>A0A2G9FWP2_9LAMI</name>
<keyword evidence="4" id="KW-1185">Reference proteome</keyword>
<proteinExistence type="predicted"/>